<sequence length="251" mass="27142">MPADQNILQEALGCVRNLHEIGHLSAIVHQLRTLVGAANLAYQALFIPGRVADDRLIAATYSDKWKKLYLSKNYLRTDPIEIAARKASQPMDWSHLRSASEEAASFFAEAERHGVGNNGVSIPLVDTQAGRALFSITSNLEGDDWAAFKARALPSLIQIGKAIQLRTAEIEVKPATGTLRSSALTAKETDYLALYVGGYEIKQIGDMRSVSGTAVRAALNSATEKLDARGPRHAGYLAIALGIIPTSMIMK</sequence>
<feature type="domain" description="HTH luxR-type" evidence="4">
    <location>
        <begin position="181"/>
        <end position="238"/>
    </location>
</feature>
<evidence type="ECO:0000256" key="2">
    <source>
        <dbReference type="ARBA" id="ARBA00023125"/>
    </source>
</evidence>
<organism evidence="5">
    <name type="scientific">Rhizobium leguminosarum</name>
    <dbReference type="NCBI Taxonomy" id="384"/>
    <lineage>
        <taxon>Bacteria</taxon>
        <taxon>Pseudomonadati</taxon>
        <taxon>Pseudomonadota</taxon>
        <taxon>Alphaproteobacteria</taxon>
        <taxon>Hyphomicrobiales</taxon>
        <taxon>Rhizobiaceae</taxon>
        <taxon>Rhizobium/Agrobacterium group</taxon>
        <taxon>Rhizobium</taxon>
    </lineage>
</organism>
<proteinExistence type="predicted"/>
<comment type="caution">
    <text evidence="5">The sequence shown here is derived from an EMBL/GenBank/DDBJ whole genome shotgun (WGS) entry which is preliminary data.</text>
</comment>
<evidence type="ECO:0000259" key="4">
    <source>
        <dbReference type="SMART" id="SM00421"/>
    </source>
</evidence>
<dbReference type="GO" id="GO:0003677">
    <property type="term" value="F:DNA binding"/>
    <property type="evidence" value="ECO:0007669"/>
    <property type="project" value="UniProtKB-KW"/>
</dbReference>
<keyword evidence="2" id="KW-0238">DNA-binding</keyword>
<dbReference type="Pfam" id="PF03472">
    <property type="entry name" value="Autoind_bind"/>
    <property type="match status" value="1"/>
</dbReference>
<dbReference type="InterPro" id="IPR000792">
    <property type="entry name" value="Tscrpt_reg_LuxR_C"/>
</dbReference>
<accession>A0A154IEV6</accession>
<dbReference type="AlphaFoldDB" id="A0A154IEV6"/>
<reference evidence="5" key="1">
    <citation type="submission" date="2016-03" db="EMBL/GenBank/DDBJ databases">
        <title>Microsymbionts genomes from the relict species Vavilovia formosa.</title>
        <authorList>
            <person name="Chirak E."/>
            <person name="Kimeklis A."/>
            <person name="Kopat V."/>
            <person name="Andronov E."/>
        </authorList>
    </citation>
    <scope>NUCLEOTIDE SEQUENCE [LARGE SCALE GENOMIC DNA]</scope>
    <source>
        <strain evidence="5">Vaf12</strain>
    </source>
</reference>
<gene>
    <name evidence="5" type="ORF">A4A59_24080</name>
</gene>
<dbReference type="SUPFAM" id="SSF46894">
    <property type="entry name" value="C-terminal effector domain of the bipartite response regulators"/>
    <property type="match status" value="1"/>
</dbReference>
<dbReference type="SMART" id="SM00421">
    <property type="entry name" value="HTH_LUXR"/>
    <property type="match status" value="1"/>
</dbReference>
<keyword evidence="3" id="KW-0804">Transcription</keyword>
<dbReference type="GO" id="GO:0006355">
    <property type="term" value="P:regulation of DNA-templated transcription"/>
    <property type="evidence" value="ECO:0007669"/>
    <property type="project" value="InterPro"/>
</dbReference>
<dbReference type="Gene3D" id="3.30.450.80">
    <property type="entry name" value="Transcription factor LuxR-like, autoinducer-binding domain"/>
    <property type="match status" value="1"/>
</dbReference>
<name>A0A154IEV6_RHILE</name>
<dbReference type="Gene3D" id="1.10.10.10">
    <property type="entry name" value="Winged helix-like DNA-binding domain superfamily/Winged helix DNA-binding domain"/>
    <property type="match status" value="1"/>
</dbReference>
<dbReference type="RefSeq" id="WP_062943237.1">
    <property type="nucleotide sequence ID" value="NZ_CP171844.1"/>
</dbReference>
<dbReference type="SUPFAM" id="SSF75516">
    <property type="entry name" value="Pheromone-binding domain of LuxR-like quorum-sensing transcription factors"/>
    <property type="match status" value="1"/>
</dbReference>
<evidence type="ECO:0000256" key="3">
    <source>
        <dbReference type="ARBA" id="ARBA00023163"/>
    </source>
</evidence>
<dbReference type="InterPro" id="IPR036693">
    <property type="entry name" value="TF_LuxR_autoind-bd_dom_sf"/>
</dbReference>
<dbReference type="InterPro" id="IPR005143">
    <property type="entry name" value="TF_LuxR_autoind-bd_dom"/>
</dbReference>
<keyword evidence="1" id="KW-0805">Transcription regulation</keyword>
<evidence type="ECO:0000256" key="1">
    <source>
        <dbReference type="ARBA" id="ARBA00023015"/>
    </source>
</evidence>
<dbReference type="InterPro" id="IPR016032">
    <property type="entry name" value="Sig_transdc_resp-reg_C-effctor"/>
</dbReference>
<protein>
    <submittedName>
        <fullName evidence="5">LuxR family transcriptional regulator</fullName>
    </submittedName>
</protein>
<evidence type="ECO:0000313" key="5">
    <source>
        <dbReference type="EMBL" id="KZA99134.1"/>
    </source>
</evidence>
<dbReference type="InterPro" id="IPR036388">
    <property type="entry name" value="WH-like_DNA-bd_sf"/>
</dbReference>
<dbReference type="EMBL" id="LVYU01000107">
    <property type="protein sequence ID" value="KZA99134.1"/>
    <property type="molecule type" value="Genomic_DNA"/>
</dbReference>